<sequence length="125" mass="13528">MDQALATGTPPSPSPTPTPSTPTATPGLCVPPSCSSSACFLTAGNAPLSCTSHIDWNIIFFLQLFRSISLRRHRSGRSPVRISLSPTAQGNRFSCRAFTPPPPTLFPISLWFYTNLGCWHILLGR</sequence>
<evidence type="ECO:0000313" key="2">
    <source>
        <dbReference type="EMBL" id="KAJ1253813.1"/>
    </source>
</evidence>
<dbReference type="Proteomes" id="UP001164776">
    <property type="component" value="Unassembled WGS sequence"/>
</dbReference>
<feature type="region of interest" description="Disordered" evidence="1">
    <location>
        <begin position="1"/>
        <end position="25"/>
    </location>
</feature>
<reference evidence="2 3" key="1">
    <citation type="submission" date="2022-10" db="EMBL/GenBank/DDBJ databases">
        <title>WGS assembly of Paspalum vaginatum 540-79.</title>
        <authorList>
            <person name="Sun G."/>
            <person name="Wase N."/>
            <person name="Shu S."/>
            <person name="Jenkins J."/>
            <person name="Zhou B."/>
            <person name="Torres-Rodriguez J."/>
            <person name="Chen C."/>
            <person name="Sandor L."/>
            <person name="Plott C."/>
            <person name="Yoshinga Y."/>
            <person name="Daum C."/>
            <person name="Qi P."/>
            <person name="Barry K."/>
            <person name="Lipzen A."/>
            <person name="Berry L."/>
            <person name="Pedersen C."/>
            <person name="Gottilla T."/>
            <person name="Foltz A."/>
            <person name="Yu H."/>
            <person name="O'Malley R."/>
            <person name="Zhang C."/>
            <person name="Devos K."/>
            <person name="Sigmon B."/>
            <person name="Yu B."/>
            <person name="Obata T."/>
            <person name="Schmutz J."/>
            <person name="Schnable J."/>
        </authorList>
    </citation>
    <scope>NUCLEOTIDE SEQUENCE [LARGE SCALE GENOMIC DNA]</scope>
    <source>
        <strain evidence="3">cv. 540-79</strain>
    </source>
</reference>
<accession>A0A9W7X635</accession>
<protein>
    <submittedName>
        <fullName evidence="2">Uncharacterized protein</fullName>
    </submittedName>
</protein>
<dbReference type="AlphaFoldDB" id="A0A9W7X635"/>
<dbReference type="EMBL" id="MU630643">
    <property type="protein sequence ID" value="KAJ1253813.1"/>
    <property type="molecule type" value="Genomic_DNA"/>
</dbReference>
<evidence type="ECO:0000256" key="1">
    <source>
        <dbReference type="SAM" id="MobiDB-lite"/>
    </source>
</evidence>
<name>A0A9W7X635_9POAL</name>
<gene>
    <name evidence="2" type="ORF">BS78_K181700</name>
</gene>
<feature type="compositionally biased region" description="Pro residues" evidence="1">
    <location>
        <begin position="10"/>
        <end position="20"/>
    </location>
</feature>
<comment type="caution">
    <text evidence="2">The sequence shown here is derived from an EMBL/GenBank/DDBJ whole genome shotgun (WGS) entry which is preliminary data.</text>
</comment>
<proteinExistence type="predicted"/>
<evidence type="ECO:0000313" key="3">
    <source>
        <dbReference type="Proteomes" id="UP001164776"/>
    </source>
</evidence>
<keyword evidence="3" id="KW-1185">Reference proteome</keyword>
<organism evidence="2 3">
    <name type="scientific">Paspalum vaginatum</name>
    <name type="common">seashore paspalum</name>
    <dbReference type="NCBI Taxonomy" id="158149"/>
    <lineage>
        <taxon>Eukaryota</taxon>
        <taxon>Viridiplantae</taxon>
        <taxon>Streptophyta</taxon>
        <taxon>Embryophyta</taxon>
        <taxon>Tracheophyta</taxon>
        <taxon>Spermatophyta</taxon>
        <taxon>Magnoliopsida</taxon>
        <taxon>Liliopsida</taxon>
        <taxon>Poales</taxon>
        <taxon>Poaceae</taxon>
        <taxon>PACMAD clade</taxon>
        <taxon>Panicoideae</taxon>
        <taxon>Andropogonodae</taxon>
        <taxon>Paspaleae</taxon>
        <taxon>Paspalinae</taxon>
        <taxon>Paspalum</taxon>
    </lineage>
</organism>